<evidence type="ECO:0000256" key="2">
    <source>
        <dbReference type="ARBA" id="ARBA00022525"/>
    </source>
</evidence>
<evidence type="ECO:0000259" key="7">
    <source>
        <dbReference type="PROSITE" id="PS50240"/>
    </source>
</evidence>
<dbReference type="SMART" id="SM00495">
    <property type="entry name" value="ChtBD3"/>
    <property type="match status" value="2"/>
</dbReference>
<dbReference type="InterPro" id="IPR001314">
    <property type="entry name" value="Peptidase_S1A"/>
</dbReference>
<keyword evidence="4 6" id="KW-0378">Hydrolase</keyword>
<dbReference type="PANTHER" id="PTHR24264:SF65">
    <property type="entry name" value="SRCR DOMAIN-CONTAINING PROTEIN"/>
    <property type="match status" value="1"/>
</dbReference>
<keyword evidence="2" id="KW-0964">Secreted</keyword>
<evidence type="ECO:0000256" key="3">
    <source>
        <dbReference type="ARBA" id="ARBA00022670"/>
    </source>
</evidence>
<dbReference type="GO" id="GO:0005975">
    <property type="term" value="P:carbohydrate metabolic process"/>
    <property type="evidence" value="ECO:0007669"/>
    <property type="project" value="InterPro"/>
</dbReference>
<dbReference type="Gene3D" id="2.40.10.10">
    <property type="entry name" value="Trypsin-like serine proteases"/>
    <property type="match status" value="1"/>
</dbReference>
<dbReference type="AlphaFoldDB" id="A0A5Q4YZM8"/>
<accession>A0A5Q4YZM8</accession>
<keyword evidence="6" id="KW-0720">Serine protease</keyword>
<dbReference type="SUPFAM" id="SSF51055">
    <property type="entry name" value="Carbohydrate binding domain"/>
    <property type="match status" value="1"/>
</dbReference>
<dbReference type="FunFam" id="2.40.10.10:FF:000068">
    <property type="entry name" value="transmembrane protease serine 2"/>
    <property type="match status" value="1"/>
</dbReference>
<keyword evidence="3 6" id="KW-0645">Protease</keyword>
<dbReference type="InterPro" id="IPR033116">
    <property type="entry name" value="TRYPSIN_SER"/>
</dbReference>
<dbReference type="PROSITE" id="PS00134">
    <property type="entry name" value="TRYPSIN_HIS"/>
    <property type="match status" value="1"/>
</dbReference>
<dbReference type="FunFam" id="2.40.10.10:FF:000002">
    <property type="entry name" value="Transmembrane protease serine"/>
    <property type="match status" value="1"/>
</dbReference>
<dbReference type="GO" id="GO:0004252">
    <property type="term" value="F:serine-type endopeptidase activity"/>
    <property type="evidence" value="ECO:0007669"/>
    <property type="project" value="InterPro"/>
</dbReference>
<sequence>MCRKKQEDLRLKTIKNISLLAALITPTWAVAFDDIQTRNYVEPRIVGGSPANAEEWRFYTQLVSRSGNRSYCGASYIGDGWVLTAAHCVDGDSPSQIAVKIGGYYYNGNDGVRSNISQIHIHPQYNSRNLSHDIALLKLSTVPIGVTSVAIAEGSLNQYVRAGEPLTVAGLGRTAEGGSSPNALQEVEVPLISDATCRQAGGTYSTVGDVSFCAGVPQGGIDSCQGDSGGPIVINRSGSITQLGIVSWGIGCARPGKYGVYSDIAALRSFVDSVKGTGTPPSDMVSVGYHKNQTLPSFEVGQTQSHQFNIKNNGSDFFTLETVSLSGSGMIQSPVIANDQCSQITLSAGQQCAVSIEFSAKGEGVTQATLSFGIDKTATTYRSVISATAVMQTPPNECTNLWQASTVYNTGDTANWEGQLWQAQWWTQGNNPSDSGPWGVWQPTSISNCDLVPPTEPKPPVEPTPPIGENVYQPETSYNAGDVVTNNSAIYQCKSWPYNLWCGSTPSVYEPGVGTNWQMAWSQL</sequence>
<dbReference type="GO" id="GO:0005615">
    <property type="term" value="C:extracellular space"/>
    <property type="evidence" value="ECO:0007669"/>
    <property type="project" value="TreeGrafter"/>
</dbReference>
<dbReference type="InterPro" id="IPR009003">
    <property type="entry name" value="Peptidase_S1_PA"/>
</dbReference>
<dbReference type="InterPro" id="IPR043504">
    <property type="entry name" value="Peptidase_S1_PA_chymotrypsin"/>
</dbReference>
<evidence type="ECO:0000256" key="5">
    <source>
        <dbReference type="ARBA" id="ARBA00023157"/>
    </source>
</evidence>
<dbReference type="GO" id="GO:0006508">
    <property type="term" value="P:proteolysis"/>
    <property type="evidence" value="ECO:0007669"/>
    <property type="project" value="UniProtKB-KW"/>
</dbReference>
<dbReference type="InterPro" id="IPR018114">
    <property type="entry name" value="TRYPSIN_HIS"/>
</dbReference>
<dbReference type="GO" id="GO:0004553">
    <property type="term" value="F:hydrolase activity, hydrolyzing O-glycosyl compounds"/>
    <property type="evidence" value="ECO:0007669"/>
    <property type="project" value="InterPro"/>
</dbReference>
<dbReference type="InterPro" id="IPR013783">
    <property type="entry name" value="Ig-like_fold"/>
</dbReference>
<protein>
    <submittedName>
        <fullName evidence="8">Trypsin</fullName>
    </submittedName>
</protein>
<dbReference type="CDD" id="cd00190">
    <property type="entry name" value="Tryp_SPc"/>
    <property type="match status" value="1"/>
</dbReference>
<reference evidence="8" key="1">
    <citation type="submission" date="2019-09" db="EMBL/GenBank/DDBJ databases">
        <authorList>
            <person name="Hjerde E."/>
        </authorList>
    </citation>
    <scope>NUCLEOTIDE SEQUENCE</scope>
    <source>
        <strain evidence="8">06/09/160</strain>
    </source>
</reference>
<organism evidence="8">
    <name type="scientific">Aliivibrio wodanis</name>
    <dbReference type="NCBI Taxonomy" id="80852"/>
    <lineage>
        <taxon>Bacteria</taxon>
        <taxon>Pseudomonadati</taxon>
        <taxon>Pseudomonadota</taxon>
        <taxon>Gammaproteobacteria</taxon>
        <taxon>Vibrionales</taxon>
        <taxon>Vibrionaceae</taxon>
        <taxon>Aliivibrio</taxon>
    </lineage>
</organism>
<dbReference type="InterPro" id="IPR003610">
    <property type="entry name" value="CBM5/12"/>
</dbReference>
<dbReference type="CDD" id="cd12215">
    <property type="entry name" value="ChiC_BD"/>
    <property type="match status" value="1"/>
</dbReference>
<dbReference type="PROSITE" id="PS00135">
    <property type="entry name" value="TRYPSIN_SER"/>
    <property type="match status" value="1"/>
</dbReference>
<dbReference type="PANTHER" id="PTHR24264">
    <property type="entry name" value="TRYPSIN-RELATED"/>
    <property type="match status" value="1"/>
</dbReference>
<gene>
    <name evidence="8" type="ORF">AW0309160_01908</name>
</gene>
<evidence type="ECO:0000256" key="1">
    <source>
        <dbReference type="ARBA" id="ARBA00004613"/>
    </source>
</evidence>
<evidence type="ECO:0000313" key="8">
    <source>
        <dbReference type="EMBL" id="VVV04513.1"/>
    </source>
</evidence>
<dbReference type="PROSITE" id="PS50240">
    <property type="entry name" value="TRYPSIN_DOM"/>
    <property type="match status" value="1"/>
</dbReference>
<keyword evidence="5" id="KW-1015">Disulfide bond</keyword>
<dbReference type="GO" id="GO:0030246">
    <property type="term" value="F:carbohydrate binding"/>
    <property type="evidence" value="ECO:0007669"/>
    <property type="project" value="InterPro"/>
</dbReference>
<dbReference type="PRINTS" id="PR00722">
    <property type="entry name" value="CHYMOTRYPSIN"/>
</dbReference>
<dbReference type="EMBL" id="LR721750">
    <property type="protein sequence ID" value="VVV04513.1"/>
    <property type="molecule type" value="Genomic_DNA"/>
</dbReference>
<dbReference type="SUPFAM" id="SSF50494">
    <property type="entry name" value="Trypsin-like serine proteases"/>
    <property type="match status" value="1"/>
</dbReference>
<dbReference type="Gene3D" id="2.60.40.10">
    <property type="entry name" value="Immunoglobulins"/>
    <property type="match status" value="1"/>
</dbReference>
<comment type="subcellular location">
    <subcellularLocation>
        <location evidence="1">Secreted</location>
    </subcellularLocation>
</comment>
<evidence type="ECO:0000256" key="6">
    <source>
        <dbReference type="RuleBase" id="RU363034"/>
    </source>
</evidence>
<dbReference type="InterPro" id="IPR036573">
    <property type="entry name" value="CBM_sf_5/12"/>
</dbReference>
<evidence type="ECO:0000256" key="4">
    <source>
        <dbReference type="ARBA" id="ARBA00022801"/>
    </source>
</evidence>
<proteinExistence type="predicted"/>
<feature type="domain" description="Peptidase S1" evidence="7">
    <location>
        <begin position="45"/>
        <end position="276"/>
    </location>
</feature>
<name>A0A5Q4YZM8_9GAMM</name>
<dbReference type="InterPro" id="IPR001254">
    <property type="entry name" value="Trypsin_dom"/>
</dbReference>
<dbReference type="Pfam" id="PF02839">
    <property type="entry name" value="CBM_5_12"/>
    <property type="match status" value="1"/>
</dbReference>
<dbReference type="Gene3D" id="2.10.10.20">
    <property type="entry name" value="Carbohydrate-binding module superfamily 5/12"/>
    <property type="match status" value="1"/>
</dbReference>
<dbReference type="InterPro" id="IPR050127">
    <property type="entry name" value="Serine_Proteases_S1"/>
</dbReference>
<dbReference type="SMART" id="SM00020">
    <property type="entry name" value="Tryp_SPc"/>
    <property type="match status" value="1"/>
</dbReference>
<dbReference type="Pfam" id="PF00089">
    <property type="entry name" value="Trypsin"/>
    <property type="match status" value="1"/>
</dbReference>